<comment type="caution">
    <text evidence="1">The sequence shown here is derived from an EMBL/GenBank/DDBJ whole genome shotgun (WGS) entry which is preliminary data.</text>
</comment>
<sequence>RPFAPQQIDFTRDQIQLEDGGVHVFRPEDGILVLCNPKRVIELPATVHNL</sequence>
<feature type="non-terminal residue" evidence="1">
    <location>
        <position position="50"/>
    </location>
</feature>
<proteinExistence type="predicted"/>
<evidence type="ECO:0000313" key="1">
    <source>
        <dbReference type="EMBL" id="KAL0184594.1"/>
    </source>
</evidence>
<keyword evidence="2" id="KW-1185">Reference proteome</keyword>
<organism evidence="1 2">
    <name type="scientific">Cirrhinus mrigala</name>
    <name type="common">Mrigala</name>
    <dbReference type="NCBI Taxonomy" id="683832"/>
    <lineage>
        <taxon>Eukaryota</taxon>
        <taxon>Metazoa</taxon>
        <taxon>Chordata</taxon>
        <taxon>Craniata</taxon>
        <taxon>Vertebrata</taxon>
        <taxon>Euteleostomi</taxon>
        <taxon>Actinopterygii</taxon>
        <taxon>Neopterygii</taxon>
        <taxon>Teleostei</taxon>
        <taxon>Ostariophysi</taxon>
        <taxon>Cypriniformes</taxon>
        <taxon>Cyprinidae</taxon>
        <taxon>Labeoninae</taxon>
        <taxon>Labeonini</taxon>
        <taxon>Cirrhinus</taxon>
    </lineage>
</organism>
<feature type="non-terminal residue" evidence="1">
    <location>
        <position position="1"/>
    </location>
</feature>
<reference evidence="1 2" key="1">
    <citation type="submission" date="2024-05" db="EMBL/GenBank/DDBJ databases">
        <title>Genome sequencing and assembly of Indian major carp, Cirrhinus mrigala (Hamilton, 1822).</title>
        <authorList>
            <person name="Mohindra V."/>
            <person name="Chowdhury L.M."/>
            <person name="Lal K."/>
            <person name="Jena J.K."/>
        </authorList>
    </citation>
    <scope>NUCLEOTIDE SEQUENCE [LARGE SCALE GENOMIC DNA]</scope>
    <source>
        <strain evidence="1">CM1030</strain>
        <tissue evidence="1">Blood</tissue>
    </source>
</reference>
<name>A0ABD0QEB8_CIRMR</name>
<dbReference type="EMBL" id="JAMKFB020000009">
    <property type="protein sequence ID" value="KAL0184594.1"/>
    <property type="molecule type" value="Genomic_DNA"/>
</dbReference>
<dbReference type="AlphaFoldDB" id="A0ABD0QEB8"/>
<accession>A0ABD0QEB8</accession>
<protein>
    <submittedName>
        <fullName evidence="1">Uncharacterized protein</fullName>
    </submittedName>
</protein>
<gene>
    <name evidence="1" type="ORF">M9458_020290</name>
</gene>
<evidence type="ECO:0000313" key="2">
    <source>
        <dbReference type="Proteomes" id="UP001529510"/>
    </source>
</evidence>
<dbReference type="Proteomes" id="UP001529510">
    <property type="component" value="Unassembled WGS sequence"/>
</dbReference>